<dbReference type="OMA" id="HYKCALL"/>
<gene>
    <name evidence="2" type="ORF">THOM_2962</name>
</gene>
<reference evidence="2 3" key="1">
    <citation type="journal article" date="2012" name="PLoS Pathog.">
        <title>The genome of the obligate intracellular parasite Trachipleistophora hominis: new insights into microsporidian genome dynamics and reductive evolution.</title>
        <authorList>
            <person name="Heinz E."/>
            <person name="Williams T.A."/>
            <person name="Nakjang S."/>
            <person name="Noel C.J."/>
            <person name="Swan D.C."/>
            <person name="Goldberg A.V."/>
            <person name="Harris S.R."/>
            <person name="Weinmaier T."/>
            <person name="Markert S."/>
            <person name="Becher D."/>
            <person name="Bernhardt J."/>
            <person name="Dagan T."/>
            <person name="Hacker C."/>
            <person name="Lucocq J.M."/>
            <person name="Schweder T."/>
            <person name="Rattei T."/>
            <person name="Hall N."/>
            <person name="Hirt R.P."/>
            <person name="Embley T.M."/>
        </authorList>
    </citation>
    <scope>NUCLEOTIDE SEQUENCE [LARGE SCALE GENOMIC DNA]</scope>
</reference>
<dbReference type="HOGENOM" id="CLU_940731_0_0_1"/>
<keyword evidence="3" id="KW-1185">Reference proteome</keyword>
<dbReference type="OrthoDB" id="10360599at2759"/>
<dbReference type="EMBL" id="JH994073">
    <property type="protein sequence ID" value="ELQ74118.1"/>
    <property type="molecule type" value="Genomic_DNA"/>
</dbReference>
<proteinExistence type="predicted"/>
<dbReference type="AlphaFoldDB" id="L7JRL8"/>
<accession>L7JRL8</accession>
<sequence length="348" mass="39555">MVLTTVGSWIISIQHYVPPPLYSLRIRTPMKDTINPTATPQEIADLNRKIAQALKKSFFKSPDYTTASIHTSALALLTTPLNHYKCALLQLILKEHADAMFSMLKAAEFSTYFYERAGALSFVNGCYSIGGNAFVKGYEGIDNDEMCMAIRRWIGDREDAIVEMMKMGKDCDVVDDYERYCRDSYEDEYGTRERTEDSNSVKNKTEDNTKNSSAKNNSTKNMNVNDTRNIIRSSTYIPATDTSIPALKLNYLYNAHVLYKKAQMPKTADLIKSKILRECIIQRKYEHAAYYACANTDVMRMLMFLNGGDDDELKMMDEQALKMMGVDECGGMLVEEILGRRGSEYELL</sequence>
<feature type="compositionally biased region" description="Basic and acidic residues" evidence="1">
    <location>
        <begin position="188"/>
        <end position="209"/>
    </location>
</feature>
<dbReference type="VEuPathDB" id="MicrosporidiaDB:THOM_2962"/>
<feature type="compositionally biased region" description="Low complexity" evidence="1">
    <location>
        <begin position="210"/>
        <end position="223"/>
    </location>
</feature>
<name>L7JRL8_TRAHO</name>
<dbReference type="Proteomes" id="UP000011185">
    <property type="component" value="Unassembled WGS sequence"/>
</dbReference>
<evidence type="ECO:0000313" key="3">
    <source>
        <dbReference type="Proteomes" id="UP000011185"/>
    </source>
</evidence>
<protein>
    <submittedName>
        <fullName evidence="2">Uncharacterized protein</fullName>
    </submittedName>
</protein>
<organism evidence="2 3">
    <name type="scientific">Trachipleistophora hominis</name>
    <name type="common">Microsporidian parasite</name>
    <dbReference type="NCBI Taxonomy" id="72359"/>
    <lineage>
        <taxon>Eukaryota</taxon>
        <taxon>Fungi</taxon>
        <taxon>Fungi incertae sedis</taxon>
        <taxon>Microsporidia</taxon>
        <taxon>Pleistophoridae</taxon>
        <taxon>Trachipleistophora</taxon>
    </lineage>
</organism>
<dbReference type="InParanoid" id="L7JRL8"/>
<evidence type="ECO:0000313" key="2">
    <source>
        <dbReference type="EMBL" id="ELQ74118.1"/>
    </source>
</evidence>
<feature type="region of interest" description="Disordered" evidence="1">
    <location>
        <begin position="188"/>
        <end position="225"/>
    </location>
</feature>
<evidence type="ECO:0000256" key="1">
    <source>
        <dbReference type="SAM" id="MobiDB-lite"/>
    </source>
</evidence>